<evidence type="ECO:0000259" key="5">
    <source>
        <dbReference type="SMART" id="SM00797"/>
    </source>
</evidence>
<dbReference type="AlphaFoldDB" id="A0A2T0VUB7"/>
<evidence type="ECO:0000256" key="3">
    <source>
        <dbReference type="ARBA" id="ARBA00022840"/>
    </source>
</evidence>
<dbReference type="Proteomes" id="UP000238007">
    <property type="component" value="Unassembled WGS sequence"/>
</dbReference>
<keyword evidence="2 6" id="KW-0378">Hydrolase</keyword>
<sequence>MQGTVLMPTLTIHSIGPGVTVQDLGRPGWTVQGLSTGGAADRLAILEAAALLGTPPQAGLEMMGFGGVYSTDTDTRIVLTGAHMQATIGDSPAPHNTTILLRAGQRLNIGGAKHGTFGYLSFAGGIQTDLVLESRSTHLTAGIGAVLQTGTTLPLGTDSDTTSAPKRLTTDDRTTGGTIRVMPGPQTAFFSDDTKASFAQTTFVRSPRGNRQGVRLDHDGAGFSLDGALNITSDLIVPGDIQMTGEGVPYVLLSECQTIGGYPRIGTVLPADLPKLAQAAPGTKLRFAFISLADADATAVSDTTLLANLRKDCQPMIRDPHDIVDLLSYQLISGVTAGNDP</sequence>
<dbReference type="Gene3D" id="2.40.100.10">
    <property type="entry name" value="Cyclophilin-like"/>
    <property type="match status" value="1"/>
</dbReference>
<feature type="domain" description="Carboxyltransferase" evidence="5">
    <location>
        <begin position="31"/>
        <end position="305"/>
    </location>
</feature>
<evidence type="ECO:0000256" key="4">
    <source>
        <dbReference type="SAM" id="MobiDB-lite"/>
    </source>
</evidence>
<dbReference type="PANTHER" id="PTHR43309:SF5">
    <property type="entry name" value="5-OXOPROLINASE SUBUNIT C"/>
    <property type="match status" value="1"/>
</dbReference>
<dbReference type="SMART" id="SM00797">
    <property type="entry name" value="AHS2"/>
    <property type="match status" value="1"/>
</dbReference>
<name>A0A2T0VUB7_9RHOB</name>
<dbReference type="Pfam" id="PF02626">
    <property type="entry name" value="CT_A_B"/>
    <property type="match status" value="1"/>
</dbReference>
<dbReference type="InterPro" id="IPR003778">
    <property type="entry name" value="CT_A_B"/>
</dbReference>
<dbReference type="InterPro" id="IPR052708">
    <property type="entry name" value="PxpC"/>
</dbReference>
<dbReference type="PANTHER" id="PTHR43309">
    <property type="entry name" value="5-OXOPROLINASE SUBUNIT C"/>
    <property type="match status" value="1"/>
</dbReference>
<evidence type="ECO:0000256" key="1">
    <source>
        <dbReference type="ARBA" id="ARBA00022741"/>
    </source>
</evidence>
<gene>
    <name evidence="6" type="ORF">CLV80_11513</name>
</gene>
<dbReference type="InterPro" id="IPR029000">
    <property type="entry name" value="Cyclophilin-like_dom_sf"/>
</dbReference>
<keyword evidence="7" id="KW-1185">Reference proteome</keyword>
<feature type="region of interest" description="Disordered" evidence="4">
    <location>
        <begin position="154"/>
        <end position="175"/>
    </location>
</feature>
<reference evidence="6 7" key="1">
    <citation type="submission" date="2018-03" db="EMBL/GenBank/DDBJ databases">
        <title>Genomic Encyclopedia of Archaeal and Bacterial Type Strains, Phase II (KMG-II): from individual species to whole genera.</title>
        <authorList>
            <person name="Goeker M."/>
        </authorList>
    </citation>
    <scope>NUCLEOTIDE SEQUENCE [LARGE SCALE GENOMIC DNA]</scope>
    <source>
        <strain evidence="6 7">DSM 101533</strain>
    </source>
</reference>
<accession>A0A2T0VUB7</accession>
<dbReference type="GO" id="GO:0005524">
    <property type="term" value="F:ATP binding"/>
    <property type="evidence" value="ECO:0007669"/>
    <property type="project" value="UniProtKB-KW"/>
</dbReference>
<evidence type="ECO:0000313" key="7">
    <source>
        <dbReference type="Proteomes" id="UP000238007"/>
    </source>
</evidence>
<keyword evidence="1" id="KW-0547">Nucleotide-binding</keyword>
<comment type="caution">
    <text evidence="6">The sequence shown here is derived from an EMBL/GenBank/DDBJ whole genome shotgun (WGS) entry which is preliminary data.</text>
</comment>
<dbReference type="EMBL" id="PVTP01000015">
    <property type="protein sequence ID" value="PRY74772.1"/>
    <property type="molecule type" value="Genomic_DNA"/>
</dbReference>
<evidence type="ECO:0000313" key="6">
    <source>
        <dbReference type="EMBL" id="PRY74772.1"/>
    </source>
</evidence>
<organism evidence="6 7">
    <name type="scientific">Yoonia maritima</name>
    <dbReference type="NCBI Taxonomy" id="1435347"/>
    <lineage>
        <taxon>Bacteria</taxon>
        <taxon>Pseudomonadati</taxon>
        <taxon>Pseudomonadota</taxon>
        <taxon>Alphaproteobacteria</taxon>
        <taxon>Rhodobacterales</taxon>
        <taxon>Paracoccaceae</taxon>
        <taxon>Yoonia</taxon>
    </lineage>
</organism>
<keyword evidence="3" id="KW-0067">ATP-binding</keyword>
<feature type="compositionally biased region" description="Polar residues" evidence="4">
    <location>
        <begin position="154"/>
        <end position="164"/>
    </location>
</feature>
<evidence type="ECO:0000256" key="2">
    <source>
        <dbReference type="ARBA" id="ARBA00022801"/>
    </source>
</evidence>
<dbReference type="GO" id="GO:0016787">
    <property type="term" value="F:hydrolase activity"/>
    <property type="evidence" value="ECO:0007669"/>
    <property type="project" value="UniProtKB-KW"/>
</dbReference>
<dbReference type="SUPFAM" id="SSF50891">
    <property type="entry name" value="Cyclophilin-like"/>
    <property type="match status" value="1"/>
</dbReference>
<protein>
    <submittedName>
        <fullName evidence="6">Allophanate hydrolase</fullName>
    </submittedName>
</protein>
<proteinExistence type="predicted"/>